<accession>A0A7R6P5G6</accession>
<dbReference type="OrthoDB" id="282784at2"/>
<organism evidence="1 2">
    <name type="scientific">Amphritea japonica ATCC BAA-1530</name>
    <dbReference type="NCBI Taxonomy" id="1278309"/>
    <lineage>
        <taxon>Bacteria</taxon>
        <taxon>Pseudomonadati</taxon>
        <taxon>Pseudomonadota</taxon>
        <taxon>Gammaproteobacteria</taxon>
        <taxon>Oceanospirillales</taxon>
        <taxon>Oceanospirillaceae</taxon>
        <taxon>Amphritea</taxon>
    </lineage>
</organism>
<dbReference type="Proteomes" id="UP000595663">
    <property type="component" value="Chromosome"/>
</dbReference>
<dbReference type="InterPro" id="IPR011856">
    <property type="entry name" value="tRNA_endonuc-like_dom_sf"/>
</dbReference>
<dbReference type="EMBL" id="AP014545">
    <property type="protein sequence ID" value="BBB27693.1"/>
    <property type="molecule type" value="Genomic_DNA"/>
</dbReference>
<dbReference type="KEGG" id="ajp:AMJAP_3108"/>
<keyword evidence="2" id="KW-1185">Reference proteome</keyword>
<evidence type="ECO:0000313" key="2">
    <source>
        <dbReference type="Proteomes" id="UP000595663"/>
    </source>
</evidence>
<dbReference type="Gene3D" id="3.40.1350.10">
    <property type="match status" value="1"/>
</dbReference>
<proteinExistence type="predicted"/>
<evidence type="ECO:0008006" key="3">
    <source>
        <dbReference type="Google" id="ProtNLM"/>
    </source>
</evidence>
<reference evidence="1 2" key="1">
    <citation type="journal article" date="2008" name="Int. J. Syst. Evol. Microbiol.">
        <title>Amphritea japonica sp. nov. and Amphritea balenae sp. nov., isolated from the sediment adjacent to sperm whale carcasses off Kagoshima, Japan.</title>
        <authorList>
            <person name="Miyazaki M."/>
            <person name="Nogi Y."/>
            <person name="Fujiwara Y."/>
            <person name="Kawato M."/>
            <person name="Nagahama T."/>
            <person name="Kubokawa K."/>
            <person name="Horikoshi K."/>
        </authorList>
    </citation>
    <scope>NUCLEOTIDE SEQUENCE [LARGE SCALE GENOMIC DNA]</scope>
    <source>
        <strain evidence="1 2">ATCC BAA-1530</strain>
    </source>
</reference>
<protein>
    <recommendedName>
        <fullName evidence="3">PD(D/E)XK endonuclease domain-containing protein</fullName>
    </recommendedName>
</protein>
<name>A0A7R6P5G6_9GAMM</name>
<sequence length="133" mass="15580">MPRRLTQTKPHTHQTLKNMSYESMVISWLMYDGWQVFTPVLDNGHQTDILISDGPSYFRIQIKTVEASGEDHVVDNKWEESNVDYVIYFARNSTWGVIAPAFSDKKRPLNHDEHIRFEANSRTQFLKVLHTID</sequence>
<dbReference type="AlphaFoldDB" id="A0A7R6P5G6"/>
<gene>
    <name evidence="1" type="ORF">AMJAP_3108</name>
</gene>
<evidence type="ECO:0000313" key="1">
    <source>
        <dbReference type="EMBL" id="BBB27693.1"/>
    </source>
</evidence>
<dbReference type="RefSeq" id="WP_019623129.1">
    <property type="nucleotide sequence ID" value="NZ_AP014545.1"/>
</dbReference>
<dbReference type="GO" id="GO:0003676">
    <property type="term" value="F:nucleic acid binding"/>
    <property type="evidence" value="ECO:0007669"/>
    <property type="project" value="InterPro"/>
</dbReference>